<proteinExistence type="predicted"/>
<reference evidence="2" key="1">
    <citation type="submission" date="2025-08" db="UniProtKB">
        <authorList>
            <consortium name="Ensembl"/>
        </authorList>
    </citation>
    <scope>IDENTIFICATION</scope>
</reference>
<organism evidence="2 3">
    <name type="scientific">Denticeps clupeoides</name>
    <name type="common">denticle herring</name>
    <dbReference type="NCBI Taxonomy" id="299321"/>
    <lineage>
        <taxon>Eukaryota</taxon>
        <taxon>Metazoa</taxon>
        <taxon>Chordata</taxon>
        <taxon>Craniata</taxon>
        <taxon>Vertebrata</taxon>
        <taxon>Euteleostomi</taxon>
        <taxon>Actinopterygii</taxon>
        <taxon>Neopterygii</taxon>
        <taxon>Teleostei</taxon>
        <taxon>Clupei</taxon>
        <taxon>Clupeiformes</taxon>
        <taxon>Denticipitoidei</taxon>
        <taxon>Denticipitidae</taxon>
        <taxon>Denticeps</taxon>
    </lineage>
</organism>
<dbReference type="InterPro" id="IPR058913">
    <property type="entry name" value="Integrase_dom_put"/>
</dbReference>
<sequence>MQVVTAQFEQGNSGRPKAIIGHEYLINLLEMNLPVRCIASLLRVSERTVHRRLAEFDLSVRSLYSSLTDDELDTLVSNIKSRMPNSGYRMVKGALKAEGHKVQYDRVRASLHRVDTLGVLSRMTQLGCVVRRRYSVPGPKSLMHIDTNHKLISIILRWKLLSDIMYLGAATSNSASTALCFFQESVERYGFPLRVRGDHGVENVDIARLMFTVRGTGRSSFISGKSVHNQRIERLWRDVWTAVTSVYYDVLHYLEEASYLHTADQTHLFCCHYTFLPRLQDDLSIFRNGWDNHPLRTEHNMSPNQLWELGQIHYPVDDPQDEEELNIADIDWESSGLPPGESVGVNVPIVECPLTAEQLSALKDTVDPRSPSQSHGIDIYMAAVQFCQSLE</sequence>
<reference evidence="2" key="2">
    <citation type="submission" date="2025-09" db="UniProtKB">
        <authorList>
            <consortium name="Ensembl"/>
        </authorList>
    </citation>
    <scope>IDENTIFICATION</scope>
</reference>
<protein>
    <recommendedName>
        <fullName evidence="1">Integrase core domain-containing protein</fullName>
    </recommendedName>
</protein>
<dbReference type="PANTHER" id="PTHR46791:SF11">
    <property type="entry name" value="INTEGRASE CATALYTIC DOMAIN-CONTAINING PROTEIN"/>
    <property type="match status" value="1"/>
</dbReference>
<dbReference type="AlphaFoldDB" id="A0AAY4BKS8"/>
<evidence type="ECO:0000313" key="2">
    <source>
        <dbReference type="Ensembl" id="ENSDCDP00010020681.1"/>
    </source>
</evidence>
<accession>A0AAY4BKS8</accession>
<evidence type="ECO:0000259" key="1">
    <source>
        <dbReference type="Pfam" id="PF24764"/>
    </source>
</evidence>
<dbReference type="Pfam" id="PF24764">
    <property type="entry name" value="rva_4"/>
    <property type="match status" value="1"/>
</dbReference>
<keyword evidence="3" id="KW-1185">Reference proteome</keyword>
<dbReference type="Proteomes" id="UP000694580">
    <property type="component" value="Unplaced"/>
</dbReference>
<dbReference type="PANTHER" id="PTHR46791">
    <property type="entry name" value="EXPRESSED PROTEIN"/>
    <property type="match status" value="1"/>
</dbReference>
<dbReference type="GeneTree" id="ENSGT00940000164996"/>
<feature type="domain" description="Integrase core" evidence="1">
    <location>
        <begin position="134"/>
        <end position="312"/>
    </location>
</feature>
<dbReference type="Ensembl" id="ENSDCDT00010022128.1">
    <property type="protein sequence ID" value="ENSDCDP00010020681.1"/>
    <property type="gene ID" value="ENSDCDG00010009566.1"/>
</dbReference>
<evidence type="ECO:0000313" key="3">
    <source>
        <dbReference type="Proteomes" id="UP000694580"/>
    </source>
</evidence>
<name>A0AAY4BKS8_9TELE</name>